<dbReference type="AlphaFoldDB" id="A0A2N9W4Z9"/>
<proteinExistence type="predicted"/>
<organism evidence="1 2">
    <name type="scientific">Phyllobacterium zundukense</name>
    <dbReference type="NCBI Taxonomy" id="1867719"/>
    <lineage>
        <taxon>Bacteria</taxon>
        <taxon>Pseudomonadati</taxon>
        <taxon>Pseudomonadota</taxon>
        <taxon>Alphaproteobacteria</taxon>
        <taxon>Hyphomicrobiales</taxon>
        <taxon>Phyllobacteriaceae</taxon>
        <taxon>Phyllobacterium</taxon>
    </lineage>
</organism>
<sequence>MQSASHPKIILILGSAPDVVRARQWQRAPFHEIVAINNAWRVRDDWDHLVHAGDFPAAVMPAQELMRQRSVHSAADYVPAQNAYGGFVYAGATMSLTTAYWALHALKPDVLAFLGCDMNYDSAGPTHFYGYGNRDPLRPDVTLQNLEAKTGRLLVSAARQGCLCVNLSHLETSRLVFPRVDIGRLKDWSLADVQTRLAGLLQRIDKTKLQRAENTERTLGYYFPTGEYWLFLDEIDGNQLQSLDSLWLAALGQSEPNTECGPCDI</sequence>
<reference evidence="1 2" key="1">
    <citation type="journal article" date="2017" name="Int J Environ Stud">
        <title>Does the Miocene-Pliocene relict legume Oxytropis triphylla form nitrogen-fixing nodules with a combination of bacterial strains?</title>
        <authorList>
            <person name="Safronova V."/>
            <person name="Belimov A."/>
            <person name="Sazanova A."/>
            <person name="Kuznetsova I."/>
            <person name="Popova J."/>
            <person name="Andronov E."/>
            <person name="Verkhozina A."/>
            <person name="Tikhonovich I."/>
        </authorList>
    </citation>
    <scope>NUCLEOTIDE SEQUENCE [LARGE SCALE GENOMIC DNA]</scope>
    <source>
        <strain evidence="1 2">Tri-38</strain>
    </source>
</reference>
<dbReference type="Proteomes" id="UP000232163">
    <property type="component" value="Unassembled WGS sequence"/>
</dbReference>
<protein>
    <recommendedName>
        <fullName evidence="3">DUF115 domain-containing protein</fullName>
    </recommendedName>
</protein>
<dbReference type="KEGG" id="pht:BLM14_08860"/>
<evidence type="ECO:0000313" key="2">
    <source>
        <dbReference type="Proteomes" id="UP000232163"/>
    </source>
</evidence>
<comment type="caution">
    <text evidence="1">The sequence shown here is derived from an EMBL/GenBank/DDBJ whole genome shotgun (WGS) entry which is preliminary data.</text>
</comment>
<dbReference type="RefSeq" id="WP_099999050.1">
    <property type="nucleotide sequence ID" value="NZ_CP017940.1"/>
</dbReference>
<evidence type="ECO:0000313" key="1">
    <source>
        <dbReference type="EMBL" id="PIO46817.1"/>
    </source>
</evidence>
<evidence type="ECO:0008006" key="3">
    <source>
        <dbReference type="Google" id="ProtNLM"/>
    </source>
</evidence>
<keyword evidence="2" id="KW-1185">Reference proteome</keyword>
<accession>A0A2N9W4Z9</accession>
<dbReference type="OrthoDB" id="6638257at2"/>
<gene>
    <name evidence="1" type="ORF">B5P45_03225</name>
</gene>
<name>A0A2N9W4Z9_9HYPH</name>
<dbReference type="EMBL" id="MZMT01000003">
    <property type="protein sequence ID" value="PIO46817.1"/>
    <property type="molecule type" value="Genomic_DNA"/>
</dbReference>